<organism evidence="1 2">
    <name type="scientific">Aureococcus anophagefferens</name>
    <name type="common">Harmful bloom alga</name>
    <dbReference type="NCBI Taxonomy" id="44056"/>
    <lineage>
        <taxon>Eukaryota</taxon>
        <taxon>Sar</taxon>
        <taxon>Stramenopiles</taxon>
        <taxon>Ochrophyta</taxon>
        <taxon>Pelagophyceae</taxon>
        <taxon>Pelagomonadales</taxon>
        <taxon>Pelagomonadaceae</taxon>
        <taxon>Aureococcus</taxon>
    </lineage>
</organism>
<comment type="caution">
    <text evidence="1">The sequence shown here is derived from an EMBL/GenBank/DDBJ whole genome shotgun (WGS) entry which is preliminary data.</text>
</comment>
<dbReference type="PANTHER" id="PTHR10231">
    <property type="entry name" value="NUCLEOTIDE-SUGAR TRANSMEMBRANE TRANSPORTER"/>
    <property type="match status" value="1"/>
</dbReference>
<keyword evidence="1" id="KW-0812">Transmembrane</keyword>
<proteinExistence type="predicted"/>
<keyword evidence="2" id="KW-1185">Reference proteome</keyword>
<reference evidence="1 2" key="1">
    <citation type="submission" date="2024-03" db="EMBL/GenBank/DDBJ databases">
        <title>Aureococcus anophagefferens CCMP1851 and Kratosvirus quantuckense: Draft genome of a second virus-susceptible host strain in the model system.</title>
        <authorList>
            <person name="Chase E."/>
            <person name="Truchon A.R."/>
            <person name="Schepens W."/>
            <person name="Wilhelm S.W."/>
        </authorList>
    </citation>
    <scope>NUCLEOTIDE SEQUENCE [LARGE SCALE GENOMIC DNA]</scope>
    <source>
        <strain evidence="1 2">CCMP1851</strain>
    </source>
</reference>
<dbReference type="NCBIfam" id="TIGR00803">
    <property type="entry name" value="nst"/>
    <property type="match status" value="1"/>
</dbReference>
<dbReference type="Pfam" id="PF04142">
    <property type="entry name" value="Nuc_sug_transp"/>
    <property type="match status" value="1"/>
</dbReference>
<dbReference type="EMBL" id="JBBJCI010000371">
    <property type="protein sequence ID" value="KAK7232089.1"/>
    <property type="molecule type" value="Genomic_DNA"/>
</dbReference>
<dbReference type="PIRSF" id="PIRSF005799">
    <property type="entry name" value="UDP-gal_transpt"/>
    <property type="match status" value="1"/>
</dbReference>
<dbReference type="Proteomes" id="UP001363151">
    <property type="component" value="Unassembled WGS sequence"/>
</dbReference>
<keyword evidence="1" id="KW-0472">Membrane</keyword>
<dbReference type="SUPFAM" id="SSF103481">
    <property type="entry name" value="Multidrug resistance efflux transporter EmrE"/>
    <property type="match status" value="1"/>
</dbReference>
<name>A0ABR1FJM2_AURAN</name>
<dbReference type="GO" id="GO:0000139">
    <property type="term" value="C:Golgi membrane"/>
    <property type="evidence" value="ECO:0007669"/>
    <property type="project" value="InterPro"/>
</dbReference>
<gene>
    <name evidence="1" type="ORF">SO694_00031391</name>
</gene>
<evidence type="ECO:0000313" key="2">
    <source>
        <dbReference type="Proteomes" id="UP001363151"/>
    </source>
</evidence>
<dbReference type="InterPro" id="IPR037185">
    <property type="entry name" value="EmrE-like"/>
</dbReference>
<evidence type="ECO:0000313" key="1">
    <source>
        <dbReference type="EMBL" id="KAK7232089.1"/>
    </source>
</evidence>
<dbReference type="KEGG" id="aaf:AURANDRAFT_28384"/>
<accession>A0ABR1FJM2</accession>
<dbReference type="GO" id="GO:0015165">
    <property type="term" value="F:pyrimidine nucleotide-sugar transmembrane transporter activity"/>
    <property type="evidence" value="ECO:0007669"/>
    <property type="project" value="InterPro"/>
</dbReference>
<dbReference type="InterPro" id="IPR007271">
    <property type="entry name" value="Nuc_sug_transpt"/>
</dbReference>
<sequence length="350" mass="37445">MSQTSAASIRYASLAFLVVQDTTLVLCMRLSRSRPGPMYVASTAVCCAELLKLAICFAAVYVEHGREFLAALRTQVFRPREMARLSLPAVLYVVQNNLLYVALSNLRATPYKVTYNLKLLTAAFFSAAFLKEKIGRRRWLSLVALFLGVVVVQAGKHEASKTAPAGNAALGFFAVAAAATTSGFAGVYQRKTARTSNLQPDFNKILQGTKTSVWCRNIQMGLPSVVVAVVSTLKDSAPIAERGFFGGYSNLVWFVVVLQAVGGLNVSFILKYAGSILKGFAAGFATLGSCVAEMALFGFRPTPSFLAGGALINAAAYAYSTAPRESPGPRSPKSKSPLPLTTAFEAKPLR</sequence>
<protein>
    <submittedName>
        <fullName evidence="1">Pyrimidine nucleotide-sugar transmembrane transporter</fullName>
    </submittedName>
</protein>